<protein>
    <recommendedName>
        <fullName evidence="4">Growth inhibitor PemK</fullName>
    </recommendedName>
</protein>
<dbReference type="Proteomes" id="UP000519023">
    <property type="component" value="Unassembled WGS sequence"/>
</dbReference>
<gene>
    <name evidence="2" type="ORF">HHL08_15105</name>
</gene>
<feature type="compositionally biased region" description="Polar residues" evidence="1">
    <location>
        <begin position="1"/>
        <end position="14"/>
    </location>
</feature>
<organism evidence="2 3">
    <name type="scientific">Sphingobium psychrophilum</name>
    <dbReference type="NCBI Taxonomy" id="2728834"/>
    <lineage>
        <taxon>Bacteria</taxon>
        <taxon>Pseudomonadati</taxon>
        <taxon>Pseudomonadota</taxon>
        <taxon>Alphaproteobacteria</taxon>
        <taxon>Sphingomonadales</taxon>
        <taxon>Sphingomonadaceae</taxon>
        <taxon>Sphingobium</taxon>
    </lineage>
</organism>
<evidence type="ECO:0000313" key="3">
    <source>
        <dbReference type="Proteomes" id="UP000519023"/>
    </source>
</evidence>
<dbReference type="AlphaFoldDB" id="A0A7X9WX11"/>
<dbReference type="EMBL" id="JABBFV010000010">
    <property type="protein sequence ID" value="NML11461.1"/>
    <property type="molecule type" value="Genomic_DNA"/>
</dbReference>
<sequence>MTKRSTPSSPQSRGNAPRKSGGGWPIPTPGDVLCYAYLWAREAAQGQEEGLKDRPVVVVLAATDTGNGVRLTVAPITHSAPDGAEGAVEVPLAVKRDLGLDRERSWIVVSEVNGFLWPGPDVRPLADGSPFYGAIPDWLFLRMREGIGVHAGRGRVRVTKRTE</sequence>
<accession>A0A7X9WX11</accession>
<name>A0A7X9WX11_9SPHN</name>
<feature type="region of interest" description="Disordered" evidence="1">
    <location>
        <begin position="1"/>
        <end position="25"/>
    </location>
</feature>
<evidence type="ECO:0000256" key="1">
    <source>
        <dbReference type="SAM" id="MobiDB-lite"/>
    </source>
</evidence>
<proteinExistence type="predicted"/>
<reference evidence="2 3" key="1">
    <citation type="submission" date="2020-04" db="EMBL/GenBank/DDBJ databases">
        <title>Sphingobium sp. AR-3-1 isolated from Arctic soil.</title>
        <authorList>
            <person name="Dahal R.H."/>
            <person name="Chaudhary D.K."/>
        </authorList>
    </citation>
    <scope>NUCLEOTIDE SEQUENCE [LARGE SCALE GENOMIC DNA]</scope>
    <source>
        <strain evidence="2 3">AR-3-1</strain>
    </source>
</reference>
<keyword evidence="3" id="KW-1185">Reference proteome</keyword>
<evidence type="ECO:0008006" key="4">
    <source>
        <dbReference type="Google" id="ProtNLM"/>
    </source>
</evidence>
<evidence type="ECO:0000313" key="2">
    <source>
        <dbReference type="EMBL" id="NML11461.1"/>
    </source>
</evidence>
<comment type="caution">
    <text evidence="2">The sequence shown here is derived from an EMBL/GenBank/DDBJ whole genome shotgun (WGS) entry which is preliminary data.</text>
</comment>